<evidence type="ECO:0000313" key="1">
    <source>
        <dbReference type="EMBL" id="MBB4622398.1"/>
    </source>
</evidence>
<dbReference type="EMBL" id="JACHOC010000004">
    <property type="protein sequence ID" value="MBB4622398.1"/>
    <property type="molecule type" value="Genomic_DNA"/>
</dbReference>
<protein>
    <submittedName>
        <fullName evidence="1">Uncharacterized protein</fullName>
    </submittedName>
</protein>
<evidence type="ECO:0000313" key="2">
    <source>
        <dbReference type="Proteomes" id="UP000533637"/>
    </source>
</evidence>
<organism evidence="1 2">
    <name type="scientific">Parabacteroides faecis</name>
    <dbReference type="NCBI Taxonomy" id="1217282"/>
    <lineage>
        <taxon>Bacteria</taxon>
        <taxon>Pseudomonadati</taxon>
        <taxon>Bacteroidota</taxon>
        <taxon>Bacteroidia</taxon>
        <taxon>Bacteroidales</taxon>
        <taxon>Tannerellaceae</taxon>
        <taxon>Parabacteroides</taxon>
    </lineage>
</organism>
<sequence>MVFIAGGLLCIVSYIKNDVWASVYEWIYNIAYLCQMDFIFSKLLTCILSGITVLEKSLIHYLTYAFLIPDFFVQLNLV</sequence>
<proteinExistence type="predicted"/>
<accession>A0ABR6KLL4</accession>
<reference evidence="1 2" key="1">
    <citation type="submission" date="2020-08" db="EMBL/GenBank/DDBJ databases">
        <title>Genomic Encyclopedia of Type Strains, Phase IV (KMG-IV): sequencing the most valuable type-strain genomes for metagenomic binning, comparative biology and taxonomic classification.</title>
        <authorList>
            <person name="Goeker M."/>
        </authorList>
    </citation>
    <scope>NUCLEOTIDE SEQUENCE [LARGE SCALE GENOMIC DNA]</scope>
    <source>
        <strain evidence="1 2">DSM 102983</strain>
    </source>
</reference>
<gene>
    <name evidence="1" type="ORF">GGQ57_002298</name>
</gene>
<name>A0ABR6KLL4_9BACT</name>
<comment type="caution">
    <text evidence="1">The sequence shown here is derived from an EMBL/GenBank/DDBJ whole genome shotgun (WGS) entry which is preliminary data.</text>
</comment>
<dbReference type="Proteomes" id="UP000533637">
    <property type="component" value="Unassembled WGS sequence"/>
</dbReference>
<keyword evidence="2" id="KW-1185">Reference proteome</keyword>